<dbReference type="PANTHER" id="PTHR22749">
    <property type="entry name" value="RIBOFLAVIN KINASE/FMN ADENYLYLTRANSFERASE"/>
    <property type="match status" value="1"/>
</dbReference>
<dbReference type="InterPro" id="IPR002606">
    <property type="entry name" value="Riboflavin_kinase_bac"/>
</dbReference>
<evidence type="ECO:0000256" key="2">
    <source>
        <dbReference type="ARBA" id="ARBA00004726"/>
    </source>
</evidence>
<dbReference type="RefSeq" id="WP_157964371.1">
    <property type="nucleotide sequence ID" value="NZ_CP031124.1"/>
</dbReference>
<dbReference type="Gene3D" id="2.40.30.30">
    <property type="entry name" value="Riboflavin kinase-like"/>
    <property type="match status" value="1"/>
</dbReference>
<dbReference type="InterPro" id="IPR023468">
    <property type="entry name" value="Riboflavin_kinase"/>
</dbReference>
<evidence type="ECO:0000256" key="13">
    <source>
        <dbReference type="ARBA" id="ARBA00047880"/>
    </source>
</evidence>
<dbReference type="InterPro" id="IPR014729">
    <property type="entry name" value="Rossmann-like_a/b/a_fold"/>
</dbReference>
<dbReference type="GO" id="GO:0008531">
    <property type="term" value="F:riboflavin kinase activity"/>
    <property type="evidence" value="ECO:0007669"/>
    <property type="project" value="UniProtKB-UniRule"/>
</dbReference>
<evidence type="ECO:0000313" key="18">
    <source>
        <dbReference type="Proteomes" id="UP000252182"/>
    </source>
</evidence>
<comment type="catalytic activity">
    <reaction evidence="13 15">
        <text>riboflavin + ATP = FMN + ADP + H(+)</text>
        <dbReference type="Rhea" id="RHEA:14357"/>
        <dbReference type="ChEBI" id="CHEBI:15378"/>
        <dbReference type="ChEBI" id="CHEBI:30616"/>
        <dbReference type="ChEBI" id="CHEBI:57986"/>
        <dbReference type="ChEBI" id="CHEBI:58210"/>
        <dbReference type="ChEBI" id="CHEBI:456216"/>
        <dbReference type="EC" id="2.7.1.26"/>
    </reaction>
</comment>
<comment type="pathway">
    <text evidence="2 15">Cofactor biosynthesis; FAD biosynthesis; FAD from FMN: step 1/1.</text>
</comment>
<dbReference type="SMART" id="SM00904">
    <property type="entry name" value="Flavokinase"/>
    <property type="match status" value="1"/>
</dbReference>
<keyword evidence="7 15" id="KW-0548">Nucleotidyltransferase</keyword>
<dbReference type="Gene3D" id="3.40.50.620">
    <property type="entry name" value="HUPs"/>
    <property type="match status" value="1"/>
</dbReference>
<evidence type="ECO:0000256" key="15">
    <source>
        <dbReference type="PIRNR" id="PIRNR004491"/>
    </source>
</evidence>
<protein>
    <recommendedName>
        <fullName evidence="15">Riboflavin biosynthesis protein</fullName>
    </recommendedName>
    <domain>
        <recommendedName>
            <fullName evidence="15">Riboflavin kinase</fullName>
            <ecNumber evidence="15">2.7.1.26</ecNumber>
        </recommendedName>
        <alternativeName>
            <fullName evidence="15">Flavokinase</fullName>
        </alternativeName>
    </domain>
    <domain>
        <recommendedName>
            <fullName evidence="15">FMN adenylyltransferase</fullName>
            <ecNumber evidence="15">2.7.7.2</ecNumber>
        </recommendedName>
        <alternativeName>
            <fullName evidence="15">FAD pyrophosphorylase</fullName>
        </alternativeName>
        <alternativeName>
            <fullName evidence="15">FAD synthase</fullName>
        </alternativeName>
    </domain>
</protein>
<dbReference type="PANTHER" id="PTHR22749:SF6">
    <property type="entry name" value="RIBOFLAVIN KINASE"/>
    <property type="match status" value="1"/>
</dbReference>
<evidence type="ECO:0000256" key="8">
    <source>
        <dbReference type="ARBA" id="ARBA00022741"/>
    </source>
</evidence>
<keyword evidence="4 15" id="KW-0285">Flavoprotein</keyword>
<dbReference type="InterPro" id="IPR015865">
    <property type="entry name" value="Riboflavin_kinase_bac/euk"/>
</dbReference>
<keyword evidence="10 15" id="KW-0274">FAD</keyword>
<evidence type="ECO:0000256" key="10">
    <source>
        <dbReference type="ARBA" id="ARBA00022827"/>
    </source>
</evidence>
<evidence type="ECO:0000256" key="7">
    <source>
        <dbReference type="ARBA" id="ARBA00022695"/>
    </source>
</evidence>
<evidence type="ECO:0000256" key="3">
    <source>
        <dbReference type="ARBA" id="ARBA00005201"/>
    </source>
</evidence>
<evidence type="ECO:0000313" key="17">
    <source>
        <dbReference type="EMBL" id="AXF85805.1"/>
    </source>
</evidence>
<dbReference type="UniPathway" id="UPA00277">
    <property type="reaction ID" value="UER00407"/>
</dbReference>
<dbReference type="GO" id="GO:0005524">
    <property type="term" value="F:ATP binding"/>
    <property type="evidence" value="ECO:0007669"/>
    <property type="project" value="UniProtKB-UniRule"/>
</dbReference>
<evidence type="ECO:0000256" key="5">
    <source>
        <dbReference type="ARBA" id="ARBA00022643"/>
    </source>
</evidence>
<dbReference type="GO" id="GO:0009231">
    <property type="term" value="P:riboflavin biosynthetic process"/>
    <property type="evidence" value="ECO:0007669"/>
    <property type="project" value="InterPro"/>
</dbReference>
<keyword evidence="11 15" id="KW-0067">ATP-binding</keyword>
<dbReference type="GO" id="GO:0003919">
    <property type="term" value="F:FMN adenylyltransferase activity"/>
    <property type="evidence" value="ECO:0007669"/>
    <property type="project" value="UniProtKB-UniRule"/>
</dbReference>
<evidence type="ECO:0000256" key="14">
    <source>
        <dbReference type="ARBA" id="ARBA00049494"/>
    </source>
</evidence>
<dbReference type="EC" id="2.7.7.2" evidence="15"/>
<dbReference type="CDD" id="cd02064">
    <property type="entry name" value="FAD_synthetase_N"/>
    <property type="match status" value="1"/>
</dbReference>
<keyword evidence="12" id="KW-0511">Multifunctional enzyme</keyword>
<dbReference type="KEGG" id="hyf:DTO96_101545"/>
<evidence type="ECO:0000256" key="11">
    <source>
        <dbReference type="ARBA" id="ARBA00022840"/>
    </source>
</evidence>
<dbReference type="Pfam" id="PF01687">
    <property type="entry name" value="Flavokinase"/>
    <property type="match status" value="1"/>
</dbReference>
<keyword evidence="5 15" id="KW-0288">FMN</keyword>
<comment type="similarity">
    <text evidence="15">Belongs to the ribF family.</text>
</comment>
<dbReference type="EMBL" id="CP031124">
    <property type="protein sequence ID" value="AXF85805.1"/>
    <property type="molecule type" value="Genomic_DNA"/>
</dbReference>
<name>A0A345DBR7_9BURK</name>
<evidence type="ECO:0000256" key="9">
    <source>
        <dbReference type="ARBA" id="ARBA00022777"/>
    </source>
</evidence>
<keyword evidence="8 15" id="KW-0547">Nucleotide-binding</keyword>
<evidence type="ECO:0000256" key="6">
    <source>
        <dbReference type="ARBA" id="ARBA00022679"/>
    </source>
</evidence>
<keyword evidence="18" id="KW-1185">Reference proteome</keyword>
<keyword evidence="6 15" id="KW-0808">Transferase</keyword>
<comment type="catalytic activity">
    <reaction evidence="14 15">
        <text>FMN + ATP + H(+) = FAD + diphosphate</text>
        <dbReference type="Rhea" id="RHEA:17237"/>
        <dbReference type="ChEBI" id="CHEBI:15378"/>
        <dbReference type="ChEBI" id="CHEBI:30616"/>
        <dbReference type="ChEBI" id="CHEBI:33019"/>
        <dbReference type="ChEBI" id="CHEBI:57692"/>
        <dbReference type="ChEBI" id="CHEBI:58210"/>
        <dbReference type="EC" id="2.7.7.2"/>
    </reaction>
</comment>
<dbReference type="GO" id="GO:0006747">
    <property type="term" value="P:FAD biosynthetic process"/>
    <property type="evidence" value="ECO:0007669"/>
    <property type="project" value="UniProtKB-UniRule"/>
</dbReference>
<sequence>MQLSKKRPSINPSDLMNLIRYPTHHDASTARTVTIGNFDGVHRGHTAILDALAKQANQQGLAPTVITFDPNPKAFFAQLHGKPAPQRVSPLRDKITFIKQHGVNDVVLMRFNQALANMPATDFVEHILVESLNTRDLLIGDDFRFGAGRTGDFNLLQDMGEQHGFTVTSLHSVLHAEERISSTAVRTAIAKGQLPLATALLGHDYTLSGHIIYGQQLGRTIGIPTINLKMPDNLVAQGIFAVTVELNGRVHQGVASIGTRPSVKTNGQCWCEVYIFDFNETVYGDMAHVTLHHKIRDEAKFDGLDALMLAIQQDIRDARAFFAAHA</sequence>
<evidence type="ECO:0000256" key="4">
    <source>
        <dbReference type="ARBA" id="ARBA00022630"/>
    </source>
</evidence>
<evidence type="ECO:0000256" key="1">
    <source>
        <dbReference type="ARBA" id="ARBA00002121"/>
    </source>
</evidence>
<dbReference type="SUPFAM" id="SSF82114">
    <property type="entry name" value="Riboflavin kinase-like"/>
    <property type="match status" value="1"/>
</dbReference>
<dbReference type="GO" id="GO:0009398">
    <property type="term" value="P:FMN biosynthetic process"/>
    <property type="evidence" value="ECO:0007669"/>
    <property type="project" value="UniProtKB-UniRule"/>
</dbReference>
<proteinExistence type="inferred from homology"/>
<dbReference type="NCBIfam" id="NF004159">
    <property type="entry name" value="PRK05627.1-2"/>
    <property type="match status" value="1"/>
</dbReference>
<reference evidence="18" key="1">
    <citation type="submission" date="2018-07" db="EMBL/GenBank/DDBJ databases">
        <authorList>
            <person name="Kim H."/>
        </authorList>
    </citation>
    <scope>NUCLEOTIDE SEQUENCE [LARGE SCALE GENOMIC DNA]</scope>
    <source>
        <strain evidence="18">F02</strain>
    </source>
</reference>
<dbReference type="Pfam" id="PF06574">
    <property type="entry name" value="FAD_syn"/>
    <property type="match status" value="1"/>
</dbReference>
<dbReference type="InterPro" id="IPR015864">
    <property type="entry name" value="FAD_synthase"/>
</dbReference>
<dbReference type="PIRSF" id="PIRSF004491">
    <property type="entry name" value="FAD_Synth"/>
    <property type="match status" value="1"/>
</dbReference>
<dbReference type="UniPathway" id="UPA00276">
    <property type="reaction ID" value="UER00406"/>
</dbReference>
<dbReference type="FunFam" id="3.40.50.620:FF:000021">
    <property type="entry name" value="Riboflavin biosynthesis protein"/>
    <property type="match status" value="1"/>
</dbReference>
<dbReference type="EC" id="2.7.1.26" evidence="15"/>
<comment type="pathway">
    <text evidence="3 15">Cofactor biosynthesis; FMN biosynthesis; FMN from riboflavin (ATP route): step 1/1.</text>
</comment>
<evidence type="ECO:0000256" key="12">
    <source>
        <dbReference type="ARBA" id="ARBA00023268"/>
    </source>
</evidence>
<dbReference type="AlphaFoldDB" id="A0A345DBR7"/>
<evidence type="ECO:0000259" key="16">
    <source>
        <dbReference type="SMART" id="SM00904"/>
    </source>
</evidence>
<dbReference type="NCBIfam" id="NF004163">
    <property type="entry name" value="PRK05627.1-6"/>
    <property type="match status" value="1"/>
</dbReference>
<accession>A0A345DBR7</accession>
<dbReference type="Proteomes" id="UP000252182">
    <property type="component" value="Chromosome"/>
</dbReference>
<dbReference type="OrthoDB" id="9803667at2"/>
<dbReference type="SUPFAM" id="SSF52374">
    <property type="entry name" value="Nucleotidylyl transferase"/>
    <property type="match status" value="1"/>
</dbReference>
<dbReference type="NCBIfam" id="TIGR00083">
    <property type="entry name" value="ribF"/>
    <property type="match status" value="1"/>
</dbReference>
<keyword evidence="9 15" id="KW-0418">Kinase</keyword>
<comment type="function">
    <text evidence="1">Catalyzes the phosphorylation of riboflavin to FMN followed by the adenylation of FMN to FAD.</text>
</comment>
<dbReference type="InterPro" id="IPR023465">
    <property type="entry name" value="Riboflavin_kinase_dom_sf"/>
</dbReference>
<feature type="domain" description="Riboflavin kinase" evidence="16">
    <location>
        <begin position="200"/>
        <end position="323"/>
    </location>
</feature>
<gene>
    <name evidence="17" type="primary">ribF</name>
    <name evidence="17" type="ORF">DTO96_101545</name>
</gene>
<organism evidence="17 18">
    <name type="scientific">Ephemeroptericola cinctiostellae</name>
    <dbReference type="NCBI Taxonomy" id="2268024"/>
    <lineage>
        <taxon>Bacteria</taxon>
        <taxon>Pseudomonadati</taxon>
        <taxon>Pseudomonadota</taxon>
        <taxon>Betaproteobacteria</taxon>
        <taxon>Burkholderiales</taxon>
        <taxon>Burkholderiaceae</taxon>
        <taxon>Ephemeroptericola</taxon>
    </lineage>
</organism>